<evidence type="ECO:0000256" key="1">
    <source>
        <dbReference type="SAM" id="Phobius"/>
    </source>
</evidence>
<keyword evidence="1" id="KW-0472">Membrane</keyword>
<dbReference type="EMBL" id="JAVDWO010000008">
    <property type="protein sequence ID" value="MDR7193514.1"/>
    <property type="molecule type" value="Genomic_DNA"/>
</dbReference>
<feature type="transmembrane region" description="Helical" evidence="1">
    <location>
        <begin position="29"/>
        <end position="49"/>
    </location>
</feature>
<dbReference type="RefSeq" id="WP_310235812.1">
    <property type="nucleotide sequence ID" value="NZ_JAVDWO010000008.1"/>
</dbReference>
<keyword evidence="3" id="KW-1185">Reference proteome</keyword>
<organism evidence="2 3">
    <name type="scientific">Luteimonas terrae</name>
    <dbReference type="NCBI Taxonomy" id="1530191"/>
    <lineage>
        <taxon>Bacteria</taxon>
        <taxon>Pseudomonadati</taxon>
        <taxon>Pseudomonadota</taxon>
        <taxon>Gammaproteobacteria</taxon>
        <taxon>Lysobacterales</taxon>
        <taxon>Lysobacteraceae</taxon>
        <taxon>Luteimonas</taxon>
    </lineage>
</organism>
<evidence type="ECO:0000313" key="2">
    <source>
        <dbReference type="EMBL" id="MDR7193514.1"/>
    </source>
</evidence>
<gene>
    <name evidence="2" type="ORF">J2W68_002251</name>
</gene>
<comment type="caution">
    <text evidence="2">The sequence shown here is derived from an EMBL/GenBank/DDBJ whole genome shotgun (WGS) entry which is preliminary data.</text>
</comment>
<evidence type="ECO:0000313" key="3">
    <source>
        <dbReference type="Proteomes" id="UP001256588"/>
    </source>
</evidence>
<sequence length="65" mass="7368">MIPLTYIIFGSRWLPLPLYLGPDRRAVRLMWQSIIYGGFILSAIGIACTDRLMTHGTAKREHAAH</sequence>
<proteinExistence type="predicted"/>
<protein>
    <submittedName>
        <fullName evidence="2">Membrane protein YqhA</fullName>
    </submittedName>
</protein>
<dbReference type="Proteomes" id="UP001256588">
    <property type="component" value="Unassembled WGS sequence"/>
</dbReference>
<keyword evidence="1" id="KW-0812">Transmembrane</keyword>
<keyword evidence="1" id="KW-1133">Transmembrane helix</keyword>
<reference evidence="2 3" key="1">
    <citation type="submission" date="2023-07" db="EMBL/GenBank/DDBJ databases">
        <title>Sorghum-associated microbial communities from plants grown in Nebraska, USA.</title>
        <authorList>
            <person name="Schachtman D."/>
        </authorList>
    </citation>
    <scope>NUCLEOTIDE SEQUENCE [LARGE SCALE GENOMIC DNA]</scope>
    <source>
        <strain evidence="2 3">4099</strain>
    </source>
</reference>
<accession>A0ABU1XXM5</accession>
<name>A0ABU1XXM5_9GAMM</name>